<dbReference type="GO" id="GO:0006400">
    <property type="term" value="P:tRNA modification"/>
    <property type="evidence" value="ECO:0007669"/>
    <property type="project" value="InterPro"/>
</dbReference>
<dbReference type="Pfam" id="PF23859">
    <property type="entry name" value="DpdA"/>
    <property type="match status" value="1"/>
</dbReference>
<protein>
    <recommendedName>
        <fullName evidence="1">DeoxyPurine in DNA protein A domain-containing protein</fullName>
    </recommendedName>
</protein>
<dbReference type="InterPro" id="IPR036511">
    <property type="entry name" value="TGT-like_sf"/>
</dbReference>
<dbReference type="AlphaFoldDB" id="A0A6P2SZZ9"/>
<gene>
    <name evidence="2" type="ORF">BLA13014_07575</name>
</gene>
<dbReference type="InterPro" id="IPR055645">
    <property type="entry name" value="DpdA"/>
</dbReference>
<evidence type="ECO:0000313" key="3">
    <source>
        <dbReference type="Proteomes" id="UP000494261"/>
    </source>
</evidence>
<evidence type="ECO:0000313" key="2">
    <source>
        <dbReference type="EMBL" id="VWC49258.1"/>
    </source>
</evidence>
<dbReference type="EMBL" id="CABVQC010000088">
    <property type="protein sequence ID" value="VWC49258.1"/>
    <property type="molecule type" value="Genomic_DNA"/>
</dbReference>
<dbReference type="Gene3D" id="3.20.20.105">
    <property type="entry name" value="Queuine tRNA-ribosyltransferase-like"/>
    <property type="match status" value="1"/>
</dbReference>
<evidence type="ECO:0000259" key="1">
    <source>
        <dbReference type="Pfam" id="PF23859"/>
    </source>
</evidence>
<feature type="domain" description="DeoxyPurine in DNA protein A" evidence="1">
    <location>
        <begin position="93"/>
        <end position="314"/>
    </location>
</feature>
<proteinExistence type="predicted"/>
<name>A0A6P2SZZ9_9BURK</name>
<sequence>MEAHYFSNKPHSMSKHDQRQFTETFAELLGEKGMPTNQRNAELGAELVMRAGVPHKGGRLALHAFNKGYPAMVSANAFWHPETRSFRFPEATDLVETDFALDSAGFTAMKLWQSRGKQTGMAGVFPWTYAQYLELAAISGASWYSAPDMCCEPEVAANQAEIDFRIDATVTLLEGCLRILYEWQNQLAKECSATTVANMVRPPVPILQGWSANDYERSLELTMRVWERWQPWLDRPALIGIGSVCRRTLKHPSHGLYAILNRLEGQIPDGSRAHLFGVKGAALNEIKMMPWIASADSMAYDFGARINARKAGISNTLDHRTKEMTDWMSAAARRMRPAAGDQYRLPLVV</sequence>
<accession>A0A6P2SZZ9</accession>
<dbReference type="Proteomes" id="UP000494261">
    <property type="component" value="Unassembled WGS sequence"/>
</dbReference>
<organism evidence="2 3">
    <name type="scientific">Burkholderia aenigmatica</name>
    <dbReference type="NCBI Taxonomy" id="2015348"/>
    <lineage>
        <taxon>Bacteria</taxon>
        <taxon>Pseudomonadati</taxon>
        <taxon>Pseudomonadota</taxon>
        <taxon>Betaproteobacteria</taxon>
        <taxon>Burkholderiales</taxon>
        <taxon>Burkholderiaceae</taxon>
        <taxon>Burkholderia</taxon>
        <taxon>Burkholderia cepacia complex</taxon>
    </lineage>
</organism>
<reference evidence="2 3" key="1">
    <citation type="submission" date="2019-09" db="EMBL/GenBank/DDBJ databases">
        <authorList>
            <person name="Depoorter E."/>
        </authorList>
    </citation>
    <scope>NUCLEOTIDE SEQUENCE [LARGE SCALE GENOMIC DNA]</scope>
    <source>
        <strain evidence="2">LMG 13014</strain>
    </source>
</reference>